<evidence type="ECO:0000256" key="6">
    <source>
        <dbReference type="ARBA" id="ARBA00023054"/>
    </source>
</evidence>
<evidence type="ECO:0000256" key="1">
    <source>
        <dbReference type="ARBA" id="ARBA00004601"/>
    </source>
</evidence>
<keyword evidence="3" id="KW-0813">Transport</keyword>
<feature type="compositionally biased region" description="Low complexity" evidence="7">
    <location>
        <begin position="1049"/>
        <end position="1066"/>
    </location>
</feature>
<feature type="compositionally biased region" description="Low complexity" evidence="7">
    <location>
        <begin position="359"/>
        <end position="372"/>
    </location>
</feature>
<dbReference type="GO" id="GO:0005829">
    <property type="term" value="C:cytosol"/>
    <property type="evidence" value="ECO:0007669"/>
    <property type="project" value="GOC"/>
</dbReference>
<gene>
    <name evidence="9" type="ORF">MYCIT1_LOCUS26261</name>
</gene>
<feature type="region of interest" description="Disordered" evidence="7">
    <location>
        <begin position="1"/>
        <end position="48"/>
    </location>
</feature>
<dbReference type="GO" id="GO:0019905">
    <property type="term" value="F:syntaxin binding"/>
    <property type="evidence" value="ECO:0007669"/>
    <property type="project" value="TreeGrafter"/>
</dbReference>
<keyword evidence="6" id="KW-0175">Coiled coil</keyword>
<sequence length="1148" mass="125155">MSEHSSSDPSRAPSPVSPLPPTARPYRFNWDSTPKGPESVSGTTEGRDYFAGPSRLNLLNSSTTSLAIGALPGQWSSSTHGFNAISTVLNNPHKRQAPPKAHSSLPAVPPTDLPRVRRKDFDSYLRAITPEWENLERNNQLDLEAEMQLEGSSTPRASSSQTPFVQTPGRPLPSLDIVPSVFFQPKFNLGDPRTFNAVTEQDSLQADPVFDPIALSYSLPLLEKFSHYADTVEQHLVREISLRSASFFAALTNLNELQSESEECLDRISKLRTLLKDVDEKTAKKGLEVVRTESRVRNLGKVRESVKFVGGVVEKTGVARSLVASGQWDSALDVLREMEEMWDGSSTSEARGLVAPALSRSSSSRKSPGFRSTGSLVSTPEERPLPPPPSPPPIPLSSLSAFAALPEHLRVLTMEITTSLTNDVMAVLRVDLLERIGGDVPSTESPERNEVLKGRLRPLLQALNRTKGLREAMLSWREVVMDETRNVIKQRLPAFDLGRKKLQGKLPSEHSIDIFETWIMTSRRTGLANHLRTMGHSDFLALLQGIYKSFLNGIEGLSSQIAALLEVVGSGADAGSDRSSLQDDLSDMLGSAAELANTQAAKLVVMRAEQHSALPLSDFIAFFDDSWSFVIKCEVICRKMFVGLRGVIISQSKTFLQAFHQARLMQSGSLVENEQWEQIDVTPAMQSVVNILIDSAVQDVPSLLLAKGSDGTLPSVGLVAPSADGANGRTPTSPSAPVMKRSNGSSSAKNAKTRLRIEERTFSLVSATAETLTLLLDYLRIIMNLSMLTTDTMSRVIEFLKAFNSRTCQVVLGAGAMRSAGLKNITAKHLALASQSLSIAIGLIPYVRETFRRHLSQKQAVMLIEFDKLKRDYQEHQYEIHAKLIAIMGDRLSTHIRAFQVKTSAVDWTMPGEGVNSYMSVLVKETTTLHKVLSRHLSAAVIEEVMSQVFAAINHRLSEEYGQLVLPSEEARQRLLADVRYLHQELSKLKNVGAPSGMLELVIAELRIPQATSPAANATKFAANGNSNANAPASNSRLLANRLRWNSLTPNAANPTSNPPQAQNGPAPNPNESSLPVTPVTITAPSRKASSSGFRQMDPTSPVPEGVGQDPLRVTTPIQPVPSPVEPVATRSESPVPIDQEARPPDAG</sequence>
<dbReference type="GO" id="GO:0006896">
    <property type="term" value="P:Golgi to vacuole transport"/>
    <property type="evidence" value="ECO:0007669"/>
    <property type="project" value="TreeGrafter"/>
</dbReference>
<organism evidence="9 10">
    <name type="scientific">Mycena citricolor</name>
    <dbReference type="NCBI Taxonomy" id="2018698"/>
    <lineage>
        <taxon>Eukaryota</taxon>
        <taxon>Fungi</taxon>
        <taxon>Dikarya</taxon>
        <taxon>Basidiomycota</taxon>
        <taxon>Agaricomycotina</taxon>
        <taxon>Agaricomycetes</taxon>
        <taxon>Agaricomycetidae</taxon>
        <taxon>Agaricales</taxon>
        <taxon>Marasmiineae</taxon>
        <taxon>Mycenaceae</taxon>
        <taxon>Mycena</taxon>
    </lineage>
</organism>
<dbReference type="Gene3D" id="6.10.250.860">
    <property type="match status" value="1"/>
</dbReference>
<evidence type="ECO:0000256" key="7">
    <source>
        <dbReference type="SAM" id="MobiDB-lite"/>
    </source>
</evidence>
<proteinExistence type="inferred from homology"/>
<feature type="region of interest" description="Disordered" evidence="7">
    <location>
        <begin position="148"/>
        <end position="170"/>
    </location>
</feature>
<dbReference type="InterPro" id="IPR039745">
    <property type="entry name" value="Vps54"/>
</dbReference>
<comment type="subcellular location">
    <subcellularLocation>
        <location evidence="1">Golgi apparatus</location>
        <location evidence="1">trans-Golgi network</location>
    </subcellularLocation>
</comment>
<name>A0AAD2HLL3_9AGAR</name>
<keyword evidence="4" id="KW-0653">Protein transport</keyword>
<evidence type="ECO:0000313" key="10">
    <source>
        <dbReference type="Proteomes" id="UP001295794"/>
    </source>
</evidence>
<dbReference type="PANTHER" id="PTHR12965:SF0">
    <property type="entry name" value="VACUOLAR PROTEIN SORTING-ASSOCIATED PROTEIN 54"/>
    <property type="match status" value="1"/>
</dbReference>
<feature type="compositionally biased region" description="Polar residues" evidence="7">
    <location>
        <begin position="1072"/>
        <end position="1094"/>
    </location>
</feature>
<accession>A0AAD2HLL3</accession>
<keyword evidence="10" id="KW-1185">Reference proteome</keyword>
<comment type="caution">
    <text evidence="9">The sequence shown here is derived from an EMBL/GenBank/DDBJ whole genome shotgun (WGS) entry which is preliminary data.</text>
</comment>
<evidence type="ECO:0000256" key="4">
    <source>
        <dbReference type="ARBA" id="ARBA00022927"/>
    </source>
</evidence>
<dbReference type="Proteomes" id="UP001295794">
    <property type="component" value="Unassembled WGS sequence"/>
</dbReference>
<dbReference type="InterPro" id="IPR012501">
    <property type="entry name" value="Vps54_C"/>
</dbReference>
<feature type="compositionally biased region" description="Polar residues" evidence="7">
    <location>
        <begin position="150"/>
        <end position="165"/>
    </location>
</feature>
<comment type="similarity">
    <text evidence="2">Belongs to the VPS54 family.</text>
</comment>
<dbReference type="Pfam" id="PF07928">
    <property type="entry name" value="Vps54"/>
    <property type="match status" value="1"/>
</dbReference>
<evidence type="ECO:0000256" key="2">
    <source>
        <dbReference type="ARBA" id="ARBA00009150"/>
    </source>
</evidence>
<feature type="domain" description="Vacuolar protein sorting-associated protein 54 C-terminal" evidence="8">
    <location>
        <begin position="760"/>
        <end position="891"/>
    </location>
</feature>
<evidence type="ECO:0000256" key="5">
    <source>
        <dbReference type="ARBA" id="ARBA00023034"/>
    </source>
</evidence>
<feature type="compositionally biased region" description="Pro residues" evidence="7">
    <location>
        <begin position="385"/>
        <end position="395"/>
    </location>
</feature>
<evidence type="ECO:0000313" key="9">
    <source>
        <dbReference type="EMBL" id="CAK5277321.1"/>
    </source>
</evidence>
<evidence type="ECO:0000259" key="8">
    <source>
        <dbReference type="Pfam" id="PF07928"/>
    </source>
</evidence>
<dbReference type="EMBL" id="CAVNYO010000419">
    <property type="protein sequence ID" value="CAK5277321.1"/>
    <property type="molecule type" value="Genomic_DNA"/>
</dbReference>
<feature type="region of interest" description="Disordered" evidence="7">
    <location>
        <begin position="93"/>
        <end position="114"/>
    </location>
</feature>
<feature type="region of interest" description="Disordered" evidence="7">
    <location>
        <begin position="1048"/>
        <end position="1148"/>
    </location>
</feature>
<dbReference type="PANTHER" id="PTHR12965">
    <property type="entry name" value="VACUOLAR PROTEIN SORTING 54"/>
    <property type="match status" value="1"/>
</dbReference>
<dbReference type="GO" id="GO:0000938">
    <property type="term" value="C:GARP complex"/>
    <property type="evidence" value="ECO:0007669"/>
    <property type="project" value="InterPro"/>
</dbReference>
<protein>
    <recommendedName>
        <fullName evidence="8">Vacuolar protein sorting-associated protein 54 C-terminal domain-containing protein</fullName>
    </recommendedName>
</protein>
<keyword evidence="5" id="KW-0333">Golgi apparatus</keyword>
<feature type="region of interest" description="Disordered" evidence="7">
    <location>
        <begin position="343"/>
        <end position="395"/>
    </location>
</feature>
<dbReference type="GO" id="GO:0015031">
    <property type="term" value="P:protein transport"/>
    <property type="evidence" value="ECO:0007669"/>
    <property type="project" value="UniProtKB-KW"/>
</dbReference>
<reference evidence="9" key="1">
    <citation type="submission" date="2023-11" db="EMBL/GenBank/DDBJ databases">
        <authorList>
            <person name="De Vega J J."/>
            <person name="De Vega J J."/>
        </authorList>
    </citation>
    <scope>NUCLEOTIDE SEQUENCE</scope>
</reference>
<dbReference type="GO" id="GO:0042147">
    <property type="term" value="P:retrograde transport, endosome to Golgi"/>
    <property type="evidence" value="ECO:0007669"/>
    <property type="project" value="InterPro"/>
</dbReference>
<evidence type="ECO:0000256" key="3">
    <source>
        <dbReference type="ARBA" id="ARBA00022448"/>
    </source>
</evidence>
<feature type="region of interest" description="Disordered" evidence="7">
    <location>
        <begin position="722"/>
        <end position="751"/>
    </location>
</feature>
<dbReference type="AlphaFoldDB" id="A0AAD2HLL3"/>